<comment type="caution">
    <text evidence="1">The sequence shown here is derived from an EMBL/GenBank/DDBJ whole genome shotgun (WGS) entry which is preliminary data.</text>
</comment>
<evidence type="ECO:0000313" key="1">
    <source>
        <dbReference type="EMBL" id="GGN09730.1"/>
    </source>
</evidence>
<gene>
    <name evidence="1" type="ORF">GCM10011609_56870</name>
</gene>
<accession>A0ABQ2IH45</accession>
<dbReference type="InterPro" id="IPR029058">
    <property type="entry name" value="AB_hydrolase_fold"/>
</dbReference>
<name>A0ABQ2IH45_9PSEU</name>
<dbReference type="EMBL" id="BMNC01000009">
    <property type="protein sequence ID" value="GGN09730.1"/>
    <property type="molecule type" value="Genomic_DNA"/>
</dbReference>
<dbReference type="Gene3D" id="3.40.50.1820">
    <property type="entry name" value="alpha/beta hydrolase"/>
    <property type="match status" value="1"/>
</dbReference>
<reference evidence="2" key="1">
    <citation type="journal article" date="2019" name="Int. J. Syst. Evol. Microbiol.">
        <title>The Global Catalogue of Microorganisms (GCM) 10K type strain sequencing project: providing services to taxonomists for standard genome sequencing and annotation.</title>
        <authorList>
            <consortium name="The Broad Institute Genomics Platform"/>
            <consortium name="The Broad Institute Genome Sequencing Center for Infectious Disease"/>
            <person name="Wu L."/>
            <person name="Ma J."/>
        </authorList>
    </citation>
    <scope>NUCLEOTIDE SEQUENCE [LARGE SCALE GENOMIC DNA]</scope>
    <source>
        <strain evidence="2">CGMCC 4.7319</strain>
    </source>
</reference>
<protein>
    <submittedName>
        <fullName evidence="1">Uncharacterized protein</fullName>
    </submittedName>
</protein>
<evidence type="ECO:0000313" key="2">
    <source>
        <dbReference type="Proteomes" id="UP000597656"/>
    </source>
</evidence>
<keyword evidence="2" id="KW-1185">Reference proteome</keyword>
<dbReference type="Proteomes" id="UP000597656">
    <property type="component" value="Unassembled WGS sequence"/>
</dbReference>
<proteinExistence type="predicted"/>
<organism evidence="1 2">
    <name type="scientific">Lentzea pudingi</name>
    <dbReference type="NCBI Taxonomy" id="1789439"/>
    <lineage>
        <taxon>Bacteria</taxon>
        <taxon>Bacillati</taxon>
        <taxon>Actinomycetota</taxon>
        <taxon>Actinomycetes</taxon>
        <taxon>Pseudonocardiales</taxon>
        <taxon>Pseudonocardiaceae</taxon>
        <taxon>Lentzea</taxon>
    </lineage>
</organism>
<sequence length="77" mass="8733">MHLDDGTHLGFSDLQWAVPQIGAISAEKRESLIGTINSRAASKAQHDYVGAFFDLHLKHRGTRLFERPRHEGIRLVR</sequence>
<dbReference type="RefSeq" id="WP_189157905.1">
    <property type="nucleotide sequence ID" value="NZ_BMNC01000009.1"/>
</dbReference>